<evidence type="ECO:0000256" key="1">
    <source>
        <dbReference type="SAM" id="Phobius"/>
    </source>
</evidence>
<sequence>MDLQKVINQSLILCEQIQTQELLPNIRQYLTSPTIIIFALIPIAAALFSILLCCPTSLIVTRCNSYTRYHLKHKKIQKTAQIILEQESVSRHGIPVEILINSSKVAKADRRTMFKLSKDIYKNKQKAFKRAKCAKLCWYSWFFTIIVYFVSLILLCVGINHITHLPQDAVNKISEQIGNVKQVIDSGAVSIDKVISQFTTSNQGFKFARILSWLPDWQFILNSGKLFLDSGKLPDFQYFSVTTGQILQFFKKI</sequence>
<organism evidence="2">
    <name type="scientific">Hexamita inflata</name>
    <dbReference type="NCBI Taxonomy" id="28002"/>
    <lineage>
        <taxon>Eukaryota</taxon>
        <taxon>Metamonada</taxon>
        <taxon>Diplomonadida</taxon>
        <taxon>Hexamitidae</taxon>
        <taxon>Hexamitinae</taxon>
        <taxon>Hexamita</taxon>
    </lineage>
</organism>
<protein>
    <recommendedName>
        <fullName evidence="5">Transmembrane protein</fullName>
    </recommendedName>
</protein>
<evidence type="ECO:0000313" key="4">
    <source>
        <dbReference type="Proteomes" id="UP001642409"/>
    </source>
</evidence>
<evidence type="ECO:0000313" key="2">
    <source>
        <dbReference type="EMBL" id="CAI9959616.1"/>
    </source>
</evidence>
<keyword evidence="1" id="KW-1133">Transmembrane helix</keyword>
<accession>A0AA86QQ19</accession>
<feature type="transmembrane region" description="Helical" evidence="1">
    <location>
        <begin position="35"/>
        <end position="60"/>
    </location>
</feature>
<reference evidence="3 4" key="2">
    <citation type="submission" date="2024-07" db="EMBL/GenBank/DDBJ databases">
        <authorList>
            <person name="Akdeniz Z."/>
        </authorList>
    </citation>
    <scope>NUCLEOTIDE SEQUENCE [LARGE SCALE GENOMIC DNA]</scope>
</reference>
<name>A0AA86QQ19_9EUKA</name>
<gene>
    <name evidence="2" type="ORF">HINF_LOCUS47261</name>
    <name evidence="3" type="ORF">HINF_LOCUS62303</name>
</gene>
<keyword evidence="1" id="KW-0812">Transmembrane</keyword>
<dbReference type="Proteomes" id="UP001642409">
    <property type="component" value="Unassembled WGS sequence"/>
</dbReference>
<feature type="transmembrane region" description="Helical" evidence="1">
    <location>
        <begin position="136"/>
        <end position="162"/>
    </location>
</feature>
<keyword evidence="4" id="KW-1185">Reference proteome</keyword>
<dbReference type="AlphaFoldDB" id="A0AA86QQ19"/>
<reference evidence="2" key="1">
    <citation type="submission" date="2023-06" db="EMBL/GenBank/DDBJ databases">
        <authorList>
            <person name="Kurt Z."/>
        </authorList>
    </citation>
    <scope>NUCLEOTIDE SEQUENCE</scope>
</reference>
<evidence type="ECO:0000313" key="3">
    <source>
        <dbReference type="EMBL" id="CAL6084641.1"/>
    </source>
</evidence>
<dbReference type="EMBL" id="CATOUU010000919">
    <property type="protein sequence ID" value="CAI9959616.1"/>
    <property type="molecule type" value="Genomic_DNA"/>
</dbReference>
<keyword evidence="1" id="KW-0472">Membrane</keyword>
<evidence type="ECO:0008006" key="5">
    <source>
        <dbReference type="Google" id="ProtNLM"/>
    </source>
</evidence>
<dbReference type="EMBL" id="CAXDID020000380">
    <property type="protein sequence ID" value="CAL6084641.1"/>
    <property type="molecule type" value="Genomic_DNA"/>
</dbReference>
<comment type="caution">
    <text evidence="2">The sequence shown here is derived from an EMBL/GenBank/DDBJ whole genome shotgun (WGS) entry which is preliminary data.</text>
</comment>
<proteinExistence type="predicted"/>